<name>A0A1I1S4G9_9ACTN</name>
<dbReference type="AlphaFoldDB" id="A0A1I1S4G9"/>
<gene>
    <name evidence="1" type="ORF">SAMN05661030_3257</name>
</gene>
<dbReference type="Proteomes" id="UP000199022">
    <property type="component" value="Unassembled WGS sequence"/>
</dbReference>
<reference evidence="2" key="1">
    <citation type="submission" date="2016-10" db="EMBL/GenBank/DDBJ databases">
        <authorList>
            <person name="Varghese N."/>
            <person name="Submissions S."/>
        </authorList>
    </citation>
    <scope>NUCLEOTIDE SEQUENCE [LARGE SCALE GENOMIC DNA]</scope>
    <source>
        <strain evidence="2">DSM 45962</strain>
    </source>
</reference>
<evidence type="ECO:0000313" key="1">
    <source>
        <dbReference type="EMBL" id="SFD41494.1"/>
    </source>
</evidence>
<dbReference type="RefSeq" id="WP_091561632.1">
    <property type="nucleotide sequence ID" value="NZ_BNAC01000005.1"/>
</dbReference>
<protein>
    <submittedName>
        <fullName evidence="1">Uncharacterized protein</fullName>
    </submittedName>
</protein>
<sequence length="118" mass="12625">MSTADEGRRRAEEHLDLVAQGRQDDADAVLEQASGLAEVTYLGAAFTAISRGGARELSPAQRAQATGRHMRLAAQRDAAGRDPQALRPWLHALAREAALVRHMQSLAAARRDGTVSDG</sequence>
<accession>A0A1I1S4G9</accession>
<proteinExistence type="predicted"/>
<dbReference type="OrthoDB" id="5192388at2"/>
<keyword evidence="2" id="KW-1185">Reference proteome</keyword>
<evidence type="ECO:0000313" key="2">
    <source>
        <dbReference type="Proteomes" id="UP000199022"/>
    </source>
</evidence>
<organism evidence="1 2">
    <name type="scientific">Klenkia taihuensis</name>
    <dbReference type="NCBI Taxonomy" id="1225127"/>
    <lineage>
        <taxon>Bacteria</taxon>
        <taxon>Bacillati</taxon>
        <taxon>Actinomycetota</taxon>
        <taxon>Actinomycetes</taxon>
        <taxon>Geodermatophilales</taxon>
        <taxon>Geodermatophilaceae</taxon>
        <taxon>Klenkia</taxon>
    </lineage>
</organism>
<dbReference type="EMBL" id="FOMD01000004">
    <property type="protein sequence ID" value="SFD41494.1"/>
    <property type="molecule type" value="Genomic_DNA"/>
</dbReference>